<keyword evidence="1" id="KW-0863">Zinc-finger</keyword>
<evidence type="ECO:0000313" key="5">
    <source>
        <dbReference type="Proteomes" id="UP000800082"/>
    </source>
</evidence>
<dbReference type="SMART" id="SM00355">
    <property type="entry name" value="ZnF_C2H2"/>
    <property type="match status" value="2"/>
</dbReference>
<dbReference type="Gene3D" id="3.30.160.60">
    <property type="entry name" value="Classic Zinc Finger"/>
    <property type="match status" value="1"/>
</dbReference>
<evidence type="ECO:0000259" key="3">
    <source>
        <dbReference type="PROSITE" id="PS50157"/>
    </source>
</evidence>
<organism evidence="4 5">
    <name type="scientific">Didymella exigua CBS 183.55</name>
    <dbReference type="NCBI Taxonomy" id="1150837"/>
    <lineage>
        <taxon>Eukaryota</taxon>
        <taxon>Fungi</taxon>
        <taxon>Dikarya</taxon>
        <taxon>Ascomycota</taxon>
        <taxon>Pezizomycotina</taxon>
        <taxon>Dothideomycetes</taxon>
        <taxon>Pleosporomycetidae</taxon>
        <taxon>Pleosporales</taxon>
        <taxon>Pleosporineae</taxon>
        <taxon>Didymellaceae</taxon>
        <taxon>Didymella</taxon>
    </lineage>
</organism>
<keyword evidence="5" id="KW-1185">Reference proteome</keyword>
<dbReference type="OrthoDB" id="3800855at2759"/>
<proteinExistence type="predicted"/>
<dbReference type="InterPro" id="IPR036236">
    <property type="entry name" value="Znf_C2H2_sf"/>
</dbReference>
<evidence type="ECO:0000256" key="1">
    <source>
        <dbReference type="PROSITE-ProRule" id="PRU00042"/>
    </source>
</evidence>
<reference evidence="4" key="1">
    <citation type="journal article" date="2020" name="Stud. Mycol.">
        <title>101 Dothideomycetes genomes: a test case for predicting lifestyles and emergence of pathogens.</title>
        <authorList>
            <person name="Haridas S."/>
            <person name="Albert R."/>
            <person name="Binder M."/>
            <person name="Bloem J."/>
            <person name="Labutti K."/>
            <person name="Salamov A."/>
            <person name="Andreopoulos B."/>
            <person name="Baker S."/>
            <person name="Barry K."/>
            <person name="Bills G."/>
            <person name="Bluhm B."/>
            <person name="Cannon C."/>
            <person name="Castanera R."/>
            <person name="Culley D."/>
            <person name="Daum C."/>
            <person name="Ezra D."/>
            <person name="Gonzalez J."/>
            <person name="Henrissat B."/>
            <person name="Kuo A."/>
            <person name="Liang C."/>
            <person name="Lipzen A."/>
            <person name="Lutzoni F."/>
            <person name="Magnuson J."/>
            <person name="Mondo S."/>
            <person name="Nolan M."/>
            <person name="Ohm R."/>
            <person name="Pangilinan J."/>
            <person name="Park H.-J."/>
            <person name="Ramirez L."/>
            <person name="Alfaro M."/>
            <person name="Sun H."/>
            <person name="Tritt A."/>
            <person name="Yoshinaga Y."/>
            <person name="Zwiers L.-H."/>
            <person name="Turgeon B."/>
            <person name="Goodwin S."/>
            <person name="Spatafora J."/>
            <person name="Crous P."/>
            <person name="Grigoriev I."/>
        </authorList>
    </citation>
    <scope>NUCLEOTIDE SEQUENCE</scope>
    <source>
        <strain evidence="4">CBS 183.55</strain>
    </source>
</reference>
<dbReference type="Proteomes" id="UP000800082">
    <property type="component" value="Unassembled WGS sequence"/>
</dbReference>
<feature type="domain" description="C2H2-type" evidence="3">
    <location>
        <begin position="53"/>
        <end position="83"/>
    </location>
</feature>
<keyword evidence="1" id="KW-0479">Metal-binding</keyword>
<evidence type="ECO:0000256" key="2">
    <source>
        <dbReference type="SAM" id="MobiDB-lite"/>
    </source>
</evidence>
<keyword evidence="1" id="KW-0862">Zinc</keyword>
<name>A0A6A5RAR6_9PLEO</name>
<feature type="region of interest" description="Disordered" evidence="2">
    <location>
        <begin position="76"/>
        <end position="105"/>
    </location>
</feature>
<gene>
    <name evidence="4" type="ORF">M421DRAFT_423878</name>
</gene>
<dbReference type="SUPFAM" id="SSF57667">
    <property type="entry name" value="beta-beta-alpha zinc fingers"/>
    <property type="match status" value="1"/>
</dbReference>
<dbReference type="AlphaFoldDB" id="A0A6A5RAR6"/>
<dbReference type="Pfam" id="PF00096">
    <property type="entry name" value="zf-C2H2"/>
    <property type="match status" value="1"/>
</dbReference>
<dbReference type="RefSeq" id="XP_033445573.1">
    <property type="nucleotide sequence ID" value="XM_033593590.1"/>
</dbReference>
<protein>
    <recommendedName>
        <fullName evidence="3">C2H2-type domain-containing protein</fullName>
    </recommendedName>
</protein>
<dbReference type="GO" id="GO:0008270">
    <property type="term" value="F:zinc ion binding"/>
    <property type="evidence" value="ECO:0007669"/>
    <property type="project" value="UniProtKB-KW"/>
</dbReference>
<dbReference type="InterPro" id="IPR013087">
    <property type="entry name" value="Znf_C2H2_type"/>
</dbReference>
<dbReference type="EMBL" id="ML978985">
    <property type="protein sequence ID" value="KAF1925321.1"/>
    <property type="molecule type" value="Genomic_DNA"/>
</dbReference>
<dbReference type="PROSITE" id="PS50157">
    <property type="entry name" value="ZINC_FINGER_C2H2_2"/>
    <property type="match status" value="1"/>
</dbReference>
<dbReference type="PROSITE" id="PS00028">
    <property type="entry name" value="ZINC_FINGER_C2H2_1"/>
    <property type="match status" value="1"/>
</dbReference>
<accession>A0A6A5RAR6</accession>
<sequence>MGQDTSSAGTSPHNSAEASVLICNICSERFIGDYRKRNLSRHRLSLHGNSEPVVCEVLGCQRSYKRSDALKVHLRKAHPNTVSPPVPRKNAAGDSRGKKRQCASV</sequence>
<evidence type="ECO:0000313" key="4">
    <source>
        <dbReference type="EMBL" id="KAF1925321.1"/>
    </source>
</evidence>
<dbReference type="GeneID" id="54351258"/>